<evidence type="ECO:0000256" key="1">
    <source>
        <dbReference type="SAM" id="MobiDB-lite"/>
    </source>
</evidence>
<protein>
    <submittedName>
        <fullName evidence="2">Uncharacterized protein</fullName>
    </submittedName>
</protein>
<name>A0AAD2FGS3_9STRA</name>
<keyword evidence="3" id="KW-1185">Reference proteome</keyword>
<organism evidence="2 3">
    <name type="scientific">Cylindrotheca closterium</name>
    <dbReference type="NCBI Taxonomy" id="2856"/>
    <lineage>
        <taxon>Eukaryota</taxon>
        <taxon>Sar</taxon>
        <taxon>Stramenopiles</taxon>
        <taxon>Ochrophyta</taxon>
        <taxon>Bacillariophyta</taxon>
        <taxon>Bacillariophyceae</taxon>
        <taxon>Bacillariophycidae</taxon>
        <taxon>Bacillariales</taxon>
        <taxon>Bacillariaceae</taxon>
        <taxon>Cylindrotheca</taxon>
    </lineage>
</organism>
<dbReference type="EMBL" id="CAKOGP040000113">
    <property type="protein sequence ID" value="CAJ1930542.1"/>
    <property type="molecule type" value="Genomic_DNA"/>
</dbReference>
<reference evidence="2" key="1">
    <citation type="submission" date="2023-08" db="EMBL/GenBank/DDBJ databases">
        <authorList>
            <person name="Audoor S."/>
            <person name="Bilcke G."/>
        </authorList>
    </citation>
    <scope>NUCLEOTIDE SEQUENCE</scope>
</reference>
<dbReference type="Proteomes" id="UP001295423">
    <property type="component" value="Unassembled WGS sequence"/>
</dbReference>
<evidence type="ECO:0000313" key="3">
    <source>
        <dbReference type="Proteomes" id="UP001295423"/>
    </source>
</evidence>
<feature type="compositionally biased region" description="Low complexity" evidence="1">
    <location>
        <begin position="23"/>
        <end position="38"/>
    </location>
</feature>
<dbReference type="AlphaFoldDB" id="A0AAD2FGS3"/>
<sequence>MDPSQEAFQTFMLGGEASSSLETSTPSKTISTPSSSSKKGTKRFGPIVTAFRGRVEAWVQADSQLNNVLHSILNLRNRIWWERKKLEDSNQNKNSWHCTGFRQSNHSFLLKEDLETAFSHDLLQHEKMLAGARTLISSMAQAQDGMGRRLDEFLEMEGLTDAAQNIQDAMLQVFHFLGEELYRKQCLVSRIMDSCHDGLLSDDLKEEKLDGNPRSVAKQCYNAWLSRNTRKNEWGVVNKLLDF</sequence>
<gene>
    <name evidence="2" type="ORF">CYCCA115_LOCUS1975</name>
</gene>
<proteinExistence type="predicted"/>
<feature type="region of interest" description="Disordered" evidence="1">
    <location>
        <begin position="15"/>
        <end position="42"/>
    </location>
</feature>
<accession>A0AAD2FGS3</accession>
<evidence type="ECO:0000313" key="2">
    <source>
        <dbReference type="EMBL" id="CAJ1930542.1"/>
    </source>
</evidence>
<comment type="caution">
    <text evidence="2">The sequence shown here is derived from an EMBL/GenBank/DDBJ whole genome shotgun (WGS) entry which is preliminary data.</text>
</comment>